<protein>
    <recommendedName>
        <fullName evidence="3">Toxin</fullName>
    </recommendedName>
</protein>
<dbReference type="EMBL" id="BJYZ01000035">
    <property type="protein sequence ID" value="GEO42062.1"/>
    <property type="molecule type" value="Genomic_DNA"/>
</dbReference>
<evidence type="ECO:0000313" key="2">
    <source>
        <dbReference type="Proteomes" id="UP000321523"/>
    </source>
</evidence>
<accession>A0A512E034</accession>
<comment type="caution">
    <text evidence="1">The sequence shown here is derived from an EMBL/GenBank/DDBJ whole genome shotgun (WGS) entry which is preliminary data.</text>
</comment>
<reference evidence="1 2" key="1">
    <citation type="submission" date="2019-07" db="EMBL/GenBank/DDBJ databases">
        <title>Whole genome shotgun sequence of Skermanella aerolata NBRC 106429.</title>
        <authorList>
            <person name="Hosoyama A."/>
            <person name="Uohara A."/>
            <person name="Ohji S."/>
            <person name="Ichikawa N."/>
        </authorList>
    </citation>
    <scope>NUCLEOTIDE SEQUENCE [LARGE SCALE GENOMIC DNA]</scope>
    <source>
        <strain evidence="1 2">NBRC 106429</strain>
    </source>
</reference>
<dbReference type="AlphaFoldDB" id="A0A512E034"/>
<name>A0A512E034_9PROT</name>
<gene>
    <name evidence="1" type="ORF">SAE02_62100</name>
</gene>
<proteinExistence type="predicted"/>
<dbReference type="Proteomes" id="UP000321523">
    <property type="component" value="Unassembled WGS sequence"/>
</dbReference>
<keyword evidence="2" id="KW-1185">Reference proteome</keyword>
<evidence type="ECO:0000313" key="1">
    <source>
        <dbReference type="EMBL" id="GEO42062.1"/>
    </source>
</evidence>
<sequence>MVRYVAPEADIAAFLRRFREAMETHGLDLWPTPKNRKFEDDTGFTKADAELLVRSLRVIDYATGPEPDDNAARSSGEVWVFGREFEGIDLYLKLKLQFSPHVGGTPSACMSFHPQEYPLKQPHWPQRVGTAPVGRKTR</sequence>
<organism evidence="1 2">
    <name type="scientific">Skermanella aerolata</name>
    <dbReference type="NCBI Taxonomy" id="393310"/>
    <lineage>
        <taxon>Bacteria</taxon>
        <taxon>Pseudomonadati</taxon>
        <taxon>Pseudomonadota</taxon>
        <taxon>Alphaproteobacteria</taxon>
        <taxon>Rhodospirillales</taxon>
        <taxon>Azospirillaceae</taxon>
        <taxon>Skermanella</taxon>
    </lineage>
</organism>
<evidence type="ECO:0008006" key="3">
    <source>
        <dbReference type="Google" id="ProtNLM"/>
    </source>
</evidence>